<reference evidence="4" key="1">
    <citation type="submission" date="2016-10" db="EMBL/GenBank/DDBJ databases">
        <authorList>
            <person name="Varghese N."/>
            <person name="Submissions S."/>
        </authorList>
    </citation>
    <scope>NUCLEOTIDE SEQUENCE [LARGE SCALE GENOMIC DNA]</scope>
    <source>
        <strain evidence="4">CGMCC 4.3568</strain>
    </source>
</reference>
<keyword evidence="1" id="KW-0812">Transmembrane</keyword>
<organism evidence="3 4">
    <name type="scientific">Amycolatopsis marina</name>
    <dbReference type="NCBI Taxonomy" id="490629"/>
    <lineage>
        <taxon>Bacteria</taxon>
        <taxon>Bacillati</taxon>
        <taxon>Actinomycetota</taxon>
        <taxon>Actinomycetes</taxon>
        <taxon>Pseudonocardiales</taxon>
        <taxon>Pseudonocardiaceae</taxon>
        <taxon>Amycolatopsis</taxon>
    </lineage>
</organism>
<protein>
    <recommendedName>
        <fullName evidence="2">DUF7847 domain-containing protein</fullName>
    </recommendedName>
</protein>
<dbReference type="Proteomes" id="UP000243799">
    <property type="component" value="Unassembled WGS sequence"/>
</dbReference>
<evidence type="ECO:0000256" key="1">
    <source>
        <dbReference type="SAM" id="Phobius"/>
    </source>
</evidence>
<evidence type="ECO:0000313" key="4">
    <source>
        <dbReference type="Proteomes" id="UP000243799"/>
    </source>
</evidence>
<evidence type="ECO:0000313" key="3">
    <source>
        <dbReference type="EMBL" id="SFB51261.1"/>
    </source>
</evidence>
<accession>A0A1I1BLU8</accession>
<keyword evidence="1" id="KW-1133">Transmembrane helix</keyword>
<dbReference type="AlphaFoldDB" id="A0A1I1BLU8"/>
<feature type="transmembrane region" description="Helical" evidence="1">
    <location>
        <begin position="238"/>
        <end position="266"/>
    </location>
</feature>
<feature type="domain" description="DUF7847" evidence="2">
    <location>
        <begin position="17"/>
        <end position="258"/>
    </location>
</feature>
<sequence>MSPMGHGKPGVIPLRPLRVGEILDGAISTMRKHPALMIGAAAAVMAVVQLLNALVLMTLQDQFQAVEAGATLTEDEALDMLGDFAGASGITVVVTVLATTFLSGYLTVVIGKAVLGRPVRAGEVWTEIRPLLLPLLGLTVIYTLIVVVGLILLIVPGIWLYVLFALATPALVLERGRIFTSLGRSRLLVRGSWWRTFGILLLAAIIAGVISMIISLPFELLGDGASAFGNSTTLSTTGIWLSALGGVVAGAITYPFSAGVTALLYIDQRMRKEGMDIELARAAGTA</sequence>
<feature type="transmembrane region" description="Helical" evidence="1">
    <location>
        <begin position="131"/>
        <end position="152"/>
    </location>
</feature>
<dbReference type="Pfam" id="PF25231">
    <property type="entry name" value="DUF7847"/>
    <property type="match status" value="1"/>
</dbReference>
<proteinExistence type="predicted"/>
<name>A0A1I1BLU8_9PSEU</name>
<keyword evidence="4" id="KW-1185">Reference proteome</keyword>
<keyword evidence="1" id="KW-0472">Membrane</keyword>
<evidence type="ECO:0000259" key="2">
    <source>
        <dbReference type="Pfam" id="PF25231"/>
    </source>
</evidence>
<gene>
    <name evidence="3" type="ORF">SAMN05216266_11559</name>
</gene>
<feature type="transmembrane region" description="Helical" evidence="1">
    <location>
        <begin position="35"/>
        <end position="57"/>
    </location>
</feature>
<feature type="transmembrane region" description="Helical" evidence="1">
    <location>
        <begin position="158"/>
        <end position="176"/>
    </location>
</feature>
<dbReference type="InterPro" id="IPR057169">
    <property type="entry name" value="DUF7847"/>
</dbReference>
<feature type="transmembrane region" description="Helical" evidence="1">
    <location>
        <begin position="197"/>
        <end position="218"/>
    </location>
</feature>
<dbReference type="EMBL" id="FOKG01000015">
    <property type="protein sequence ID" value="SFB51261.1"/>
    <property type="molecule type" value="Genomic_DNA"/>
</dbReference>
<feature type="transmembrane region" description="Helical" evidence="1">
    <location>
        <begin position="84"/>
        <end position="110"/>
    </location>
</feature>
<dbReference type="STRING" id="490629.SAMN05216266_11559"/>